<evidence type="ECO:0000313" key="2">
    <source>
        <dbReference type="Proteomes" id="UP000199410"/>
    </source>
</evidence>
<dbReference type="AlphaFoldDB" id="A0A1H9R762"/>
<dbReference type="RefSeq" id="WP_089986980.1">
    <property type="nucleotide sequence ID" value="NZ_BJOM01000053.1"/>
</dbReference>
<protein>
    <submittedName>
        <fullName evidence="1">Uncharacterized protein</fullName>
    </submittedName>
</protein>
<dbReference type="Proteomes" id="UP000199410">
    <property type="component" value="Unassembled WGS sequence"/>
</dbReference>
<proteinExistence type="predicted"/>
<name>A0A1H9R762_9BACI</name>
<reference evidence="1 2" key="1">
    <citation type="submission" date="2016-10" db="EMBL/GenBank/DDBJ databases">
        <authorList>
            <person name="Varghese N."/>
            <person name="Submissions S."/>
        </authorList>
    </citation>
    <scope>NUCLEOTIDE SEQUENCE [LARGE SCALE GENOMIC DNA]</scope>
    <source>
        <strain evidence="1 2">TC-13</strain>
    </source>
</reference>
<dbReference type="EMBL" id="FOEL01000021">
    <property type="protein sequence ID" value="SER68447.1"/>
    <property type="molecule type" value="Genomic_DNA"/>
</dbReference>
<comment type="caution">
    <text evidence="1">The sequence shown here is derived from an EMBL/GenBank/DDBJ whole genome shotgun (WGS) entry which is preliminary data.</text>
</comment>
<sequence length="136" mass="16401">MRIQEVEGYLKGKINVDTDSVSSIWTTFKEFCEEDIVGEDEKEILFECGTYRKEMFHFSFVRQFTEYEDDEYLGMSQLHCKLLFTPIDEFKKLQVTEWSMDFESLDEFFRHIENLKVFKNIVNLKPKTVQIYQDEC</sequence>
<organism evidence="1 2">
    <name type="scientific">Lysinibacillus fusiformis</name>
    <dbReference type="NCBI Taxonomy" id="28031"/>
    <lineage>
        <taxon>Bacteria</taxon>
        <taxon>Bacillati</taxon>
        <taxon>Bacillota</taxon>
        <taxon>Bacilli</taxon>
        <taxon>Bacillales</taxon>
        <taxon>Bacillaceae</taxon>
        <taxon>Lysinibacillus</taxon>
    </lineage>
</organism>
<gene>
    <name evidence="1" type="ORF">SAMN02787113_04358</name>
</gene>
<accession>A0A1H9R762</accession>
<evidence type="ECO:0000313" key="1">
    <source>
        <dbReference type="EMBL" id="SER68447.1"/>
    </source>
</evidence>